<feature type="compositionally biased region" description="Polar residues" evidence="1">
    <location>
        <begin position="219"/>
        <end position="230"/>
    </location>
</feature>
<feature type="region of interest" description="Disordered" evidence="1">
    <location>
        <begin position="219"/>
        <end position="281"/>
    </location>
</feature>
<reference evidence="3 4" key="1">
    <citation type="submission" date="2024-07" db="EMBL/GenBank/DDBJ databases">
        <title>Section-level genome sequencing and comparative genomics of Aspergillus sections Usti and Cavernicolus.</title>
        <authorList>
            <consortium name="Lawrence Berkeley National Laboratory"/>
            <person name="Nybo J.L."/>
            <person name="Vesth T.C."/>
            <person name="Theobald S."/>
            <person name="Frisvad J.C."/>
            <person name="Larsen T.O."/>
            <person name="Kjaerboelling I."/>
            <person name="Rothschild-Mancinelli K."/>
            <person name="Lyhne E.K."/>
            <person name="Kogle M.E."/>
            <person name="Barry K."/>
            <person name="Clum A."/>
            <person name="Na H."/>
            <person name="Ledsgaard L."/>
            <person name="Lin J."/>
            <person name="Lipzen A."/>
            <person name="Kuo A."/>
            <person name="Riley R."/>
            <person name="Mondo S."/>
            <person name="Labutti K."/>
            <person name="Haridas S."/>
            <person name="Pangalinan J."/>
            <person name="Salamov A.A."/>
            <person name="Simmons B.A."/>
            <person name="Magnuson J.K."/>
            <person name="Chen J."/>
            <person name="Drula E."/>
            <person name="Henrissat B."/>
            <person name="Wiebenga A."/>
            <person name="Lubbers R.J."/>
            <person name="Gomes A.C."/>
            <person name="Makela M.R."/>
            <person name="Stajich J."/>
            <person name="Grigoriev I.V."/>
            <person name="Mortensen U.H."/>
            <person name="De Vries R.P."/>
            <person name="Baker S.E."/>
            <person name="Andersen M.R."/>
        </authorList>
    </citation>
    <scope>NUCLEOTIDE SEQUENCE [LARGE SCALE GENOMIC DNA]</scope>
    <source>
        <strain evidence="3 4">CBS 123904</strain>
    </source>
</reference>
<keyword evidence="4" id="KW-1185">Reference proteome</keyword>
<gene>
    <name evidence="3" type="ORF">BJY01DRAFT_103380</name>
</gene>
<name>A0ABR4KL53_9EURO</name>
<accession>A0ABR4KL53</accession>
<dbReference type="Pfam" id="PF12898">
    <property type="entry name" value="Stc1"/>
    <property type="match status" value="1"/>
</dbReference>
<organism evidence="3 4">
    <name type="scientific">Aspergillus pseudoustus</name>
    <dbReference type="NCBI Taxonomy" id="1810923"/>
    <lineage>
        <taxon>Eukaryota</taxon>
        <taxon>Fungi</taxon>
        <taxon>Dikarya</taxon>
        <taxon>Ascomycota</taxon>
        <taxon>Pezizomycotina</taxon>
        <taxon>Eurotiomycetes</taxon>
        <taxon>Eurotiomycetidae</taxon>
        <taxon>Eurotiales</taxon>
        <taxon>Aspergillaceae</taxon>
        <taxon>Aspergillus</taxon>
        <taxon>Aspergillus subgen. Nidulantes</taxon>
    </lineage>
</organism>
<feature type="domain" description="Stc1" evidence="2">
    <location>
        <begin position="36"/>
        <end position="119"/>
    </location>
</feature>
<evidence type="ECO:0000313" key="4">
    <source>
        <dbReference type="Proteomes" id="UP001610446"/>
    </source>
</evidence>
<feature type="compositionally biased region" description="Acidic residues" evidence="1">
    <location>
        <begin position="271"/>
        <end position="281"/>
    </location>
</feature>
<dbReference type="Proteomes" id="UP001610446">
    <property type="component" value="Unassembled WGS sequence"/>
</dbReference>
<proteinExistence type="predicted"/>
<evidence type="ECO:0000259" key="2">
    <source>
        <dbReference type="Pfam" id="PF12898"/>
    </source>
</evidence>
<evidence type="ECO:0000256" key="1">
    <source>
        <dbReference type="SAM" id="MobiDB-lite"/>
    </source>
</evidence>
<protein>
    <submittedName>
        <fullName evidence="3">Stc1 domain-containing protein</fullName>
    </submittedName>
</protein>
<dbReference type="InterPro" id="IPR024630">
    <property type="entry name" value="Stc1"/>
</dbReference>
<comment type="caution">
    <text evidence="3">The sequence shown here is derived from an EMBL/GenBank/DDBJ whole genome shotgun (WGS) entry which is preliminary data.</text>
</comment>
<sequence>MPNRRMPSGVPNVHRGGFSEAIQRDLERVNLPEKVKCMTCSKWRLVTSFSKRQLALVRNAVVELGPGALKFGHGSCLNCTNGQITELTCLVCDKTKPLIDFANNQRKEHENARCLSCVQGHADAEPVVDENKLLTESDYSTTQGALTASHTASFSGSTRRFTSSEASALNSYTTADENLSLGGNSYIEPERQDAASSRNHQQLGLNDARSVHSDWQSWGVTASRAPSTAATDDKPRKFAKIPAYKPESTQDPNVPARSPEVAKKEVHDEVYDNDDNEPWVL</sequence>
<evidence type="ECO:0000313" key="3">
    <source>
        <dbReference type="EMBL" id="KAL2851953.1"/>
    </source>
</evidence>
<dbReference type="EMBL" id="JBFXLU010000027">
    <property type="protein sequence ID" value="KAL2851953.1"/>
    <property type="molecule type" value="Genomic_DNA"/>
</dbReference>
<feature type="compositionally biased region" description="Basic and acidic residues" evidence="1">
    <location>
        <begin position="260"/>
        <end position="270"/>
    </location>
</feature>